<evidence type="ECO:0000313" key="9">
    <source>
        <dbReference type="Proteomes" id="UP000005446"/>
    </source>
</evidence>
<dbReference type="InterPro" id="IPR036736">
    <property type="entry name" value="ACP-like_sf"/>
</dbReference>
<dbReference type="Pfam" id="PF14765">
    <property type="entry name" value="PS-DH"/>
    <property type="match status" value="1"/>
</dbReference>
<evidence type="ECO:0000313" key="8">
    <source>
        <dbReference type="EMBL" id="EHK96623.1"/>
    </source>
</evidence>
<comment type="caution">
    <text evidence="8">The sequence shown here is derived from an EMBL/GenBank/DDBJ whole genome shotgun (WGS) entry which is preliminary data.</text>
</comment>
<dbReference type="AlphaFoldDB" id="H0EXY0"/>
<keyword evidence="2" id="KW-0597">Phosphoprotein</keyword>
<comment type="caution">
    <text evidence="4">Lacks conserved residue(s) required for the propagation of feature annotation.</text>
</comment>
<keyword evidence="1" id="KW-0596">Phosphopantetheine</keyword>
<sequence length="631" mass="68960">MDQRIKGSKENSGHRMQPDVFYALFANAVEFAPSFKGLQEGYISNDFEEAAALVVLKNDPANSRFTFSPYWSEALAHLAGFMVNGNPNKSPDVTFIVMGFESVKQTVAFEPGKEYMTYTRIVKWETDTAFCDAFVFDRQSSKMVMQVIGLRYQRLPRTTWRHILSGAHAKTKSGAPVRAASQSVSKEITGESMRFSTSADNGQTKQEDARSQEEEAPASGEFDLILDSISKSTGSDRAEFTDDTEIAELGVDSIMAIEIVASVKTESDLDLPASFVFEYPTIGDLRRAFGGKPKPTIKDSPGAKSNSTSSSEGGSRPRSPTPAPESISSLGSSVVRVEEEIVTPANKEQDTSPAPTVRITLLQGRTKTERTPLYLMADGTGSIATYIHLPVFKSKMPVYGIDSPFIRCPSRLTRQVGIEGVAKLIVDAMIKAQPKGSFFVGGFSAGCMVAYEVSKQLAVKEEAKTGVAVFGAAVAQDGLWSSSSAQEDHLRAYFVAMRLYNPRPMTTSERPGRTSVIWAKKGLVGRIASNPKLMKMLADEGIPTEAYPGYMEDPRLSPMACLVPDKTPNDLGPNGWDNQDKIIVAQLNFPVTESVHICCHKGWPKGFVSWYSTCHLPVNNAGNIQLIINER</sequence>
<dbReference type="InterPro" id="IPR049551">
    <property type="entry name" value="PKS_DH_C"/>
</dbReference>
<dbReference type="InParanoid" id="H0EXY0"/>
<dbReference type="SUPFAM" id="SSF53474">
    <property type="entry name" value="alpha/beta-Hydrolases"/>
    <property type="match status" value="1"/>
</dbReference>
<evidence type="ECO:0000256" key="4">
    <source>
        <dbReference type="PROSITE-ProRule" id="PRU01363"/>
    </source>
</evidence>
<evidence type="ECO:0000256" key="2">
    <source>
        <dbReference type="ARBA" id="ARBA00022553"/>
    </source>
</evidence>
<feature type="domain" description="Carrier" evidence="6">
    <location>
        <begin position="216"/>
        <end position="293"/>
    </location>
</feature>
<reference evidence="8 9" key="1">
    <citation type="journal article" date="2012" name="Eukaryot. Cell">
        <title>Genome sequence of the fungus Glarea lozoyensis: the first genome sequence of a species from the Helotiaceae family.</title>
        <authorList>
            <person name="Youssar L."/>
            <person name="Gruening B.A."/>
            <person name="Erxleben A."/>
            <person name="Guenther S."/>
            <person name="Huettel W."/>
        </authorList>
    </citation>
    <scope>NUCLEOTIDE SEQUENCE [LARGE SCALE GENOMIC DNA]</scope>
    <source>
        <strain evidence="9">ATCC 74030 / MF5533</strain>
    </source>
</reference>
<dbReference type="InterPro" id="IPR020806">
    <property type="entry name" value="PKS_PP-bd"/>
</dbReference>
<dbReference type="Pfam" id="PF00975">
    <property type="entry name" value="Thioesterase"/>
    <property type="match status" value="1"/>
</dbReference>
<dbReference type="InterPro" id="IPR029058">
    <property type="entry name" value="AB_hydrolase_fold"/>
</dbReference>
<feature type="region of interest" description="N-terminal hotdog fold" evidence="4">
    <location>
        <position position="1"/>
    </location>
</feature>
<feature type="compositionally biased region" description="Polar residues" evidence="5">
    <location>
        <begin position="194"/>
        <end position="204"/>
    </location>
</feature>
<dbReference type="Gene3D" id="1.10.1200.10">
    <property type="entry name" value="ACP-like"/>
    <property type="match status" value="1"/>
</dbReference>
<evidence type="ECO:0000256" key="5">
    <source>
        <dbReference type="SAM" id="MobiDB-lite"/>
    </source>
</evidence>
<dbReference type="PANTHER" id="PTHR43775">
    <property type="entry name" value="FATTY ACID SYNTHASE"/>
    <property type="match status" value="1"/>
</dbReference>
<dbReference type="PROSITE" id="PS00012">
    <property type="entry name" value="PHOSPHOPANTETHEINE"/>
    <property type="match status" value="1"/>
</dbReference>
<dbReference type="Gene3D" id="3.40.50.1820">
    <property type="entry name" value="alpha/beta hydrolase"/>
    <property type="match status" value="1"/>
</dbReference>
<evidence type="ECO:0000259" key="7">
    <source>
        <dbReference type="PROSITE" id="PS52019"/>
    </source>
</evidence>
<dbReference type="InterPro" id="IPR042104">
    <property type="entry name" value="PKS_dehydratase_sf"/>
</dbReference>
<dbReference type="InterPro" id="IPR001031">
    <property type="entry name" value="Thioesterase"/>
</dbReference>
<dbReference type="Pfam" id="PF00550">
    <property type="entry name" value="PP-binding"/>
    <property type="match status" value="1"/>
</dbReference>
<dbReference type="InterPro" id="IPR049900">
    <property type="entry name" value="PKS_mFAS_DH"/>
</dbReference>
<evidence type="ECO:0000256" key="3">
    <source>
        <dbReference type="ARBA" id="ARBA00022679"/>
    </source>
</evidence>
<feature type="compositionally biased region" description="Low complexity" evidence="5">
    <location>
        <begin position="305"/>
        <end position="318"/>
    </location>
</feature>
<dbReference type="PROSITE" id="PS50075">
    <property type="entry name" value="CARRIER"/>
    <property type="match status" value="1"/>
</dbReference>
<dbReference type="GO" id="GO:0004312">
    <property type="term" value="F:fatty acid synthase activity"/>
    <property type="evidence" value="ECO:0007669"/>
    <property type="project" value="TreeGrafter"/>
</dbReference>
<dbReference type="GO" id="GO:0006633">
    <property type="term" value="P:fatty acid biosynthetic process"/>
    <property type="evidence" value="ECO:0007669"/>
    <property type="project" value="TreeGrafter"/>
</dbReference>
<feature type="domain" description="PKS/mFAS DH" evidence="7">
    <location>
        <begin position="1"/>
        <end position="161"/>
    </location>
</feature>
<keyword evidence="3" id="KW-0808">Transferase</keyword>
<evidence type="ECO:0000259" key="6">
    <source>
        <dbReference type="PROSITE" id="PS50075"/>
    </source>
</evidence>
<dbReference type="InterPro" id="IPR009081">
    <property type="entry name" value="PP-bd_ACP"/>
</dbReference>
<dbReference type="HOGENOM" id="CLU_433485_0_0_1"/>
<protein>
    <submittedName>
        <fullName evidence="8">Putative Conidial yellow pigment biosynthesis polyketide synthase</fullName>
    </submittedName>
</protein>
<feature type="region of interest" description="C-terminal hotdog fold" evidence="4">
    <location>
        <begin position="12"/>
        <end position="161"/>
    </location>
</feature>
<dbReference type="SUPFAM" id="SSF47336">
    <property type="entry name" value="ACP-like"/>
    <property type="match status" value="1"/>
</dbReference>
<organism evidence="8 9">
    <name type="scientific">Glarea lozoyensis (strain ATCC 74030 / MF5533)</name>
    <dbReference type="NCBI Taxonomy" id="1104152"/>
    <lineage>
        <taxon>Eukaryota</taxon>
        <taxon>Fungi</taxon>
        <taxon>Dikarya</taxon>
        <taxon>Ascomycota</taxon>
        <taxon>Pezizomycotina</taxon>
        <taxon>Leotiomycetes</taxon>
        <taxon>Helotiales</taxon>
        <taxon>Helotiaceae</taxon>
        <taxon>Glarea</taxon>
    </lineage>
</organism>
<accession>H0EXY0</accession>
<dbReference type="SMART" id="SM01294">
    <property type="entry name" value="PKS_PP_betabranch"/>
    <property type="match status" value="1"/>
</dbReference>
<feature type="region of interest" description="Disordered" evidence="5">
    <location>
        <begin position="173"/>
        <end position="224"/>
    </location>
</feature>
<dbReference type="InterPro" id="IPR050091">
    <property type="entry name" value="PKS_NRPS_Biosynth_Enz"/>
</dbReference>
<proteinExistence type="predicted"/>
<name>H0EXY0_GLAL7</name>
<feature type="region of interest" description="Disordered" evidence="5">
    <location>
        <begin position="288"/>
        <end position="332"/>
    </location>
</feature>
<dbReference type="GO" id="GO:0031177">
    <property type="term" value="F:phosphopantetheine binding"/>
    <property type="evidence" value="ECO:0007669"/>
    <property type="project" value="InterPro"/>
</dbReference>
<dbReference type="GO" id="GO:0044550">
    <property type="term" value="P:secondary metabolite biosynthetic process"/>
    <property type="evidence" value="ECO:0007669"/>
    <property type="project" value="UniProtKB-ARBA"/>
</dbReference>
<evidence type="ECO:0000256" key="1">
    <source>
        <dbReference type="ARBA" id="ARBA00022450"/>
    </source>
</evidence>
<dbReference type="Gene3D" id="3.10.129.110">
    <property type="entry name" value="Polyketide synthase dehydratase"/>
    <property type="match status" value="1"/>
</dbReference>
<dbReference type="PROSITE" id="PS52019">
    <property type="entry name" value="PKS_MFAS_DH"/>
    <property type="match status" value="1"/>
</dbReference>
<dbReference type="InterPro" id="IPR006162">
    <property type="entry name" value="Ppantetheine_attach_site"/>
</dbReference>
<dbReference type="OrthoDB" id="329835at2759"/>
<dbReference type="EMBL" id="AGUE01000231">
    <property type="protein sequence ID" value="EHK96623.1"/>
    <property type="molecule type" value="Genomic_DNA"/>
</dbReference>
<dbReference type="PANTHER" id="PTHR43775:SF37">
    <property type="entry name" value="SI:DKEY-61P9.11"/>
    <property type="match status" value="1"/>
</dbReference>
<keyword evidence="9" id="KW-1185">Reference proteome</keyword>
<dbReference type="Proteomes" id="UP000005446">
    <property type="component" value="Unassembled WGS sequence"/>
</dbReference>
<gene>
    <name evidence="8" type="ORF">M7I_7673</name>
</gene>
<dbReference type="SMART" id="SM00823">
    <property type="entry name" value="PKS_PP"/>
    <property type="match status" value="1"/>
</dbReference>